<keyword evidence="1" id="KW-0479">Metal-binding</keyword>
<dbReference type="PROSITE" id="PS50158">
    <property type="entry name" value="ZF_CCHC"/>
    <property type="match status" value="1"/>
</dbReference>
<dbReference type="AlphaFoldDB" id="E2AC33"/>
<dbReference type="Pfam" id="PF00098">
    <property type="entry name" value="zf-CCHC"/>
    <property type="match status" value="1"/>
</dbReference>
<evidence type="ECO:0000313" key="4">
    <source>
        <dbReference type="EMBL" id="EFN69006.1"/>
    </source>
</evidence>
<dbReference type="SUPFAM" id="SSF57756">
    <property type="entry name" value="Retrovirus zinc finger-like domains"/>
    <property type="match status" value="1"/>
</dbReference>
<sequence>MAPRASSSYGGVKPVKASPLEVKKLERKEKKNSASPVRLEVVESNMEVEPLVSDSPGCSKDREYMDRDTEWPGGAASIPWTKEEDKHRKEEITSAKTKNRRNLNPNMYSEHNIYSDPNMYSDPNAYSDTNMYNDNANFSHKSKLKSNLKNYVKKAHNIYSDPNMYSDPNAYSDTNMYNDNANFSTKSKLKSNLKNYVKKVDKTIPATQSTPRSKGIRLVENIQIVPPVLPPPTGDTEWNRVAGRGRRMTDNRSGFNARSRVADKRETAKPGKRFLKPAVVTITSKPDGLTYAQILAKAREKVCLRDLGIQTTVIRRAISGAIVIEVPGPQGKQLASVLRSNLAEVLGQDARVQNPVTMGELRIRGIDPSTTEEEIYLEMESLSGAHRNEFKVSTISNMRDGMGVAWVTCPLQTAVKIAENGVMTLGWTRVRVELLKKRPIQCHKCWRFGHVASRCAAEIDRKGTCFRCGQVGHLAGACNTGVLRCLICAEDGKEHRHRIGTQRCLENHGYPSGVVSLKKRVPSKARIGSQSSNP</sequence>
<feature type="compositionally biased region" description="Basic and acidic residues" evidence="2">
    <location>
        <begin position="21"/>
        <end position="32"/>
    </location>
</feature>
<reference evidence="4 5" key="1">
    <citation type="journal article" date="2010" name="Science">
        <title>Genomic comparison of the ants Camponotus floridanus and Harpegnathos saltator.</title>
        <authorList>
            <person name="Bonasio R."/>
            <person name="Zhang G."/>
            <person name="Ye C."/>
            <person name="Mutti N.S."/>
            <person name="Fang X."/>
            <person name="Qin N."/>
            <person name="Donahue G."/>
            <person name="Yang P."/>
            <person name="Li Q."/>
            <person name="Li C."/>
            <person name="Zhang P."/>
            <person name="Huang Z."/>
            <person name="Berger S.L."/>
            <person name="Reinberg D."/>
            <person name="Wang J."/>
            <person name="Liebig J."/>
        </authorList>
    </citation>
    <scope>NUCLEOTIDE SEQUENCE [LARGE SCALE GENOMIC DNA]</scope>
    <source>
        <strain evidence="5">C129</strain>
    </source>
</reference>
<feature type="domain" description="CCHC-type" evidence="3">
    <location>
        <begin position="465"/>
        <end position="478"/>
    </location>
</feature>
<evidence type="ECO:0000259" key="3">
    <source>
        <dbReference type="PROSITE" id="PS50158"/>
    </source>
</evidence>
<dbReference type="InterPro" id="IPR001878">
    <property type="entry name" value="Znf_CCHC"/>
</dbReference>
<dbReference type="Proteomes" id="UP000000311">
    <property type="component" value="Unassembled WGS sequence"/>
</dbReference>
<accession>E2AC33</accession>
<dbReference type="OMA" id="NAYSDTN"/>
<dbReference type="InterPro" id="IPR036875">
    <property type="entry name" value="Znf_CCHC_sf"/>
</dbReference>
<gene>
    <name evidence="4" type="ORF">EAG_12069</name>
</gene>
<evidence type="ECO:0000313" key="5">
    <source>
        <dbReference type="Proteomes" id="UP000000311"/>
    </source>
</evidence>
<dbReference type="InParanoid" id="E2AC33"/>
<proteinExistence type="predicted"/>
<evidence type="ECO:0000256" key="2">
    <source>
        <dbReference type="SAM" id="MobiDB-lite"/>
    </source>
</evidence>
<dbReference type="Gene3D" id="4.10.60.10">
    <property type="entry name" value="Zinc finger, CCHC-type"/>
    <property type="match status" value="1"/>
</dbReference>
<keyword evidence="1" id="KW-0863">Zinc-finger</keyword>
<organism evidence="5">
    <name type="scientific">Camponotus floridanus</name>
    <name type="common">Florida carpenter ant</name>
    <dbReference type="NCBI Taxonomy" id="104421"/>
    <lineage>
        <taxon>Eukaryota</taxon>
        <taxon>Metazoa</taxon>
        <taxon>Ecdysozoa</taxon>
        <taxon>Arthropoda</taxon>
        <taxon>Hexapoda</taxon>
        <taxon>Insecta</taxon>
        <taxon>Pterygota</taxon>
        <taxon>Neoptera</taxon>
        <taxon>Endopterygota</taxon>
        <taxon>Hymenoptera</taxon>
        <taxon>Apocrita</taxon>
        <taxon>Aculeata</taxon>
        <taxon>Formicoidea</taxon>
        <taxon>Formicidae</taxon>
        <taxon>Formicinae</taxon>
        <taxon>Camponotus</taxon>
    </lineage>
</organism>
<name>E2AC33_CAMFO</name>
<dbReference type="SMART" id="SM00343">
    <property type="entry name" value="ZnF_C2HC"/>
    <property type="match status" value="2"/>
</dbReference>
<feature type="region of interest" description="Disordered" evidence="2">
    <location>
        <begin position="1"/>
        <end position="36"/>
    </location>
</feature>
<dbReference type="GO" id="GO:0003676">
    <property type="term" value="F:nucleic acid binding"/>
    <property type="evidence" value="ECO:0007669"/>
    <property type="project" value="InterPro"/>
</dbReference>
<keyword evidence="1" id="KW-0862">Zinc</keyword>
<dbReference type="EMBL" id="GL438391">
    <property type="protein sequence ID" value="EFN69006.1"/>
    <property type="molecule type" value="Genomic_DNA"/>
</dbReference>
<dbReference type="GO" id="GO:0008270">
    <property type="term" value="F:zinc ion binding"/>
    <property type="evidence" value="ECO:0007669"/>
    <property type="project" value="UniProtKB-KW"/>
</dbReference>
<protein>
    <submittedName>
        <fullName evidence="4">Proline-rich P65 protein</fullName>
    </submittedName>
</protein>
<dbReference type="OrthoDB" id="8067821at2759"/>
<feature type="region of interest" description="Disordered" evidence="2">
    <location>
        <begin position="48"/>
        <end position="78"/>
    </location>
</feature>
<evidence type="ECO:0000256" key="1">
    <source>
        <dbReference type="PROSITE-ProRule" id="PRU00047"/>
    </source>
</evidence>
<dbReference type="STRING" id="104421.E2AC33"/>
<feature type="compositionally biased region" description="Basic and acidic residues" evidence="2">
    <location>
        <begin position="59"/>
        <end position="70"/>
    </location>
</feature>
<keyword evidence="5" id="KW-1185">Reference proteome</keyword>